<evidence type="ECO:0000313" key="3">
    <source>
        <dbReference type="WBParaSite" id="ACRNAN_scaffold1739.g31471.t1"/>
    </source>
</evidence>
<keyword evidence="2" id="KW-1185">Reference proteome</keyword>
<feature type="region of interest" description="Disordered" evidence="1">
    <location>
        <begin position="351"/>
        <end position="401"/>
    </location>
</feature>
<feature type="region of interest" description="Disordered" evidence="1">
    <location>
        <begin position="209"/>
        <end position="242"/>
    </location>
</feature>
<dbReference type="AlphaFoldDB" id="A0A914D2C7"/>
<dbReference type="Proteomes" id="UP000887540">
    <property type="component" value="Unplaced"/>
</dbReference>
<accession>A0A914D2C7</accession>
<reference evidence="3" key="1">
    <citation type="submission" date="2022-11" db="UniProtKB">
        <authorList>
            <consortium name="WormBaseParasite"/>
        </authorList>
    </citation>
    <scope>IDENTIFICATION</scope>
</reference>
<proteinExistence type="predicted"/>
<dbReference type="Gene3D" id="3.40.50.11960">
    <property type="match status" value="1"/>
</dbReference>
<organism evidence="2 3">
    <name type="scientific">Acrobeloides nanus</name>
    <dbReference type="NCBI Taxonomy" id="290746"/>
    <lineage>
        <taxon>Eukaryota</taxon>
        <taxon>Metazoa</taxon>
        <taxon>Ecdysozoa</taxon>
        <taxon>Nematoda</taxon>
        <taxon>Chromadorea</taxon>
        <taxon>Rhabditida</taxon>
        <taxon>Tylenchina</taxon>
        <taxon>Cephalobomorpha</taxon>
        <taxon>Cephaloboidea</taxon>
        <taxon>Cephalobidae</taxon>
        <taxon>Acrobeloides</taxon>
    </lineage>
</organism>
<feature type="compositionally biased region" description="Basic residues" evidence="1">
    <location>
        <begin position="371"/>
        <end position="382"/>
    </location>
</feature>
<dbReference type="WBParaSite" id="ACRNAN_scaffold1739.g31471.t1">
    <property type="protein sequence ID" value="ACRNAN_scaffold1739.g31471.t1"/>
    <property type="gene ID" value="ACRNAN_scaffold1739.g31471"/>
</dbReference>
<evidence type="ECO:0000313" key="2">
    <source>
        <dbReference type="Proteomes" id="UP000887540"/>
    </source>
</evidence>
<name>A0A914D2C7_9BILA</name>
<protein>
    <submittedName>
        <fullName evidence="3">Uncharacterized protein</fullName>
    </submittedName>
</protein>
<evidence type="ECO:0000256" key="1">
    <source>
        <dbReference type="SAM" id="MobiDB-lite"/>
    </source>
</evidence>
<feature type="compositionally biased region" description="Polar residues" evidence="1">
    <location>
        <begin position="209"/>
        <end position="226"/>
    </location>
</feature>
<sequence length="504" mass="58243">MKISEVGVCLLIGDSNDEILKGIGSYACSIEMGGLPLMDEDGEARAFQLPLDTKYYSAQVILWSLPCFSNIKSWEASHSDENVCALIIVIKDEADVAYLQELAVYCKKWSAEIQVLIYNGSVLKSENLLNRIFKWSIQESFEMINLRPEQDELEELEETFNEKIGVERVFELITTTSWPSMTIKPDPTKRPEQQRRLRRLVEDTVDQMTSYSNFPPSSSTIENNRTGPILYRKNTSGEKRSTKDIEMQENIKNMIELTADDLPDQEDEAMILKAFMSPRTNFVQQFREHQLCQHYRQPGNDASNTILFFHPTNAFFQQERPFFTTINNNEFDENPTLFAKPPFQIIRTQQFTKEPENKDINEDPMMTESKKAKRRKQKKARQKERAMQAPDSQTREAEKKSFDADISTFAATQAYEHNSTMREMKVFHTSSGKCVENDHSDAHIRNDEDVSVPGVIRQLHELKERTQTMPYEERINIAGDVSLNVLRQLIEEDPCAFSSHRTQL</sequence>